<evidence type="ECO:0000256" key="1">
    <source>
        <dbReference type="SAM" id="MobiDB-lite"/>
    </source>
</evidence>
<proteinExistence type="predicted"/>
<keyword evidence="3" id="KW-1185">Reference proteome</keyword>
<accession>A0ABR3DGK6</accession>
<gene>
    <name evidence="2" type="ORF">QR685DRAFT_570550</name>
</gene>
<dbReference type="EMBL" id="JAVLET010000003">
    <property type="protein sequence ID" value="KAL0471819.1"/>
    <property type="molecule type" value="Genomic_DNA"/>
</dbReference>
<dbReference type="Proteomes" id="UP001451303">
    <property type="component" value="Unassembled WGS sequence"/>
</dbReference>
<protein>
    <submittedName>
        <fullName evidence="2">Uncharacterized protein</fullName>
    </submittedName>
</protein>
<feature type="compositionally biased region" description="Polar residues" evidence="1">
    <location>
        <begin position="113"/>
        <end position="129"/>
    </location>
</feature>
<evidence type="ECO:0000313" key="2">
    <source>
        <dbReference type="EMBL" id="KAL0471819.1"/>
    </source>
</evidence>
<name>A0ABR3DGK6_NEUIN</name>
<evidence type="ECO:0000313" key="3">
    <source>
        <dbReference type="Proteomes" id="UP001451303"/>
    </source>
</evidence>
<comment type="caution">
    <text evidence="2">The sequence shown here is derived from an EMBL/GenBank/DDBJ whole genome shotgun (WGS) entry which is preliminary data.</text>
</comment>
<reference evidence="2 3" key="1">
    <citation type="submission" date="2023-09" db="EMBL/GenBank/DDBJ databases">
        <title>Multi-omics analysis of a traditional fermented food reveals byproduct-associated fungal strains for waste-to-food upcycling.</title>
        <authorList>
            <consortium name="Lawrence Berkeley National Laboratory"/>
            <person name="Rekdal V.M."/>
            <person name="Villalobos-Escobedo J.M."/>
            <person name="Rodriguez-Valeron N."/>
            <person name="Garcia M.O."/>
            <person name="Vasquez D.P."/>
            <person name="Damayanti I."/>
            <person name="Sorensen P.M."/>
            <person name="Baidoo E.E."/>
            <person name="De Carvalho A.C."/>
            <person name="Riley R."/>
            <person name="Lipzen A."/>
            <person name="He G."/>
            <person name="Yan M."/>
            <person name="Haridas S."/>
            <person name="Daum C."/>
            <person name="Yoshinaga Y."/>
            <person name="Ng V."/>
            <person name="Grigoriev I.V."/>
            <person name="Munk R."/>
            <person name="Nuraida L."/>
            <person name="Wijaya C.H."/>
            <person name="Morales P.-C."/>
            <person name="Keasling J.D."/>
        </authorList>
    </citation>
    <scope>NUCLEOTIDE SEQUENCE [LARGE SCALE GENOMIC DNA]</scope>
    <source>
        <strain evidence="2 3">FGSC 2613</strain>
    </source>
</reference>
<organism evidence="2 3">
    <name type="scientific">Neurospora intermedia</name>
    <dbReference type="NCBI Taxonomy" id="5142"/>
    <lineage>
        <taxon>Eukaryota</taxon>
        <taxon>Fungi</taxon>
        <taxon>Dikarya</taxon>
        <taxon>Ascomycota</taxon>
        <taxon>Pezizomycotina</taxon>
        <taxon>Sordariomycetes</taxon>
        <taxon>Sordariomycetidae</taxon>
        <taxon>Sordariales</taxon>
        <taxon>Sordariaceae</taxon>
        <taxon>Neurospora</taxon>
    </lineage>
</organism>
<feature type="region of interest" description="Disordered" evidence="1">
    <location>
        <begin position="101"/>
        <end position="135"/>
    </location>
</feature>
<sequence length="135" mass="15661">MGRKATPHIVQASCVYKWWRLPPCFWKFSSSSSGGTSRELHQYHKDANHRQYPVPPPPRHIPHWYLFEDLRFPLHSQSRNPYFPRDPQKYLSARPLAAIFTGKPKHNPHEQARNFSDQGNTPGKSSQPQIAADSF</sequence>